<evidence type="ECO:0000313" key="4">
    <source>
        <dbReference type="Proteomes" id="UP000007882"/>
    </source>
</evidence>
<dbReference type="STRING" id="512565.AMIS_22470"/>
<dbReference type="KEGG" id="ams:AMIS_22470"/>
<dbReference type="PRINTS" id="PR01543">
    <property type="entry name" value="ANATRNSFRASE"/>
</dbReference>
<dbReference type="AlphaFoldDB" id="I0H380"/>
<dbReference type="InterPro" id="IPR053710">
    <property type="entry name" value="Arylamine_NAT_domain_sf"/>
</dbReference>
<protein>
    <submittedName>
        <fullName evidence="3">Putative N-acetyltransferase</fullName>
    </submittedName>
</protein>
<dbReference type="InterPro" id="IPR001447">
    <property type="entry name" value="Arylamine_N-AcTrfase"/>
</dbReference>
<comment type="similarity">
    <text evidence="1 2">Belongs to the arylamine N-acetyltransferase family.</text>
</comment>
<gene>
    <name evidence="3" type="ordered locus">AMIS_22470</name>
</gene>
<sequence length="250" mass="27835">MLSGMDVTAYLDRIGRPEPTLRELHRAHLETVPFENLAIHLGEPISLAPDDLFDKIVRRRRGGFCYELNGLFALLLEELGHTVDRLAARVFGGERLGPPFDHLALLVDGSHLVDVGFGDHGAYPLRWVTGIDQSDPGGVFTLTETGEGDVDVLRDGEPQYRLERRPRTLDDFTATCWYQQTWPDSHFRKGPVCSRLTGEGRISISGRTLIVTTGGVREEAALESDEELLTAYREHFGVSLGRVPELTSAR</sequence>
<dbReference type="Gene3D" id="3.30.2140.20">
    <property type="match status" value="1"/>
</dbReference>
<proteinExistence type="inferred from homology"/>
<name>I0H380_ACTM4</name>
<dbReference type="Proteomes" id="UP000007882">
    <property type="component" value="Chromosome"/>
</dbReference>
<dbReference type="InterPro" id="IPR038765">
    <property type="entry name" value="Papain-like_cys_pep_sf"/>
</dbReference>
<evidence type="ECO:0000313" key="3">
    <source>
        <dbReference type="EMBL" id="BAL87467.1"/>
    </source>
</evidence>
<evidence type="ECO:0000256" key="1">
    <source>
        <dbReference type="ARBA" id="ARBA00006547"/>
    </source>
</evidence>
<keyword evidence="4" id="KW-1185">Reference proteome</keyword>
<organism evidence="3 4">
    <name type="scientific">Actinoplanes missouriensis (strain ATCC 14538 / DSM 43046 / CBS 188.64 / JCM 3121 / NBRC 102363 / NCIMB 12654 / NRRL B-3342 / UNCC 431)</name>
    <dbReference type="NCBI Taxonomy" id="512565"/>
    <lineage>
        <taxon>Bacteria</taxon>
        <taxon>Bacillati</taxon>
        <taxon>Actinomycetota</taxon>
        <taxon>Actinomycetes</taxon>
        <taxon>Micromonosporales</taxon>
        <taxon>Micromonosporaceae</taxon>
        <taxon>Actinoplanes</taxon>
    </lineage>
</organism>
<dbReference type="PANTHER" id="PTHR11786">
    <property type="entry name" value="N-HYDROXYARYLAMINE O-ACETYLTRANSFERASE"/>
    <property type="match status" value="1"/>
</dbReference>
<keyword evidence="3" id="KW-0808">Transferase</keyword>
<reference evidence="3 4" key="1">
    <citation type="submission" date="2012-02" db="EMBL/GenBank/DDBJ databases">
        <title>Complete genome sequence of Actinoplanes missouriensis 431 (= NBRC 102363).</title>
        <authorList>
            <person name="Ohnishi Y."/>
            <person name="Ishikawa J."/>
            <person name="Sekine M."/>
            <person name="Hosoyama A."/>
            <person name="Harada T."/>
            <person name="Narita H."/>
            <person name="Hata T."/>
            <person name="Konno Y."/>
            <person name="Tutikane K."/>
            <person name="Fujita N."/>
            <person name="Horinouchi S."/>
            <person name="Hayakawa M."/>
        </authorList>
    </citation>
    <scope>NUCLEOTIDE SEQUENCE [LARGE SCALE GENOMIC DNA]</scope>
    <source>
        <strain evidence="4">ATCC 14538 / DSM 43046 / CBS 188.64 / JCM 3121 / NBRC 102363 / NCIMB 12654 / NRRL B-3342 / UNCC 431</strain>
    </source>
</reference>
<dbReference type="PANTHER" id="PTHR11786:SF0">
    <property type="entry name" value="ARYLAMINE N-ACETYLTRANSFERASE 4-RELATED"/>
    <property type="match status" value="1"/>
</dbReference>
<dbReference type="EMBL" id="AP012319">
    <property type="protein sequence ID" value="BAL87467.1"/>
    <property type="molecule type" value="Genomic_DNA"/>
</dbReference>
<dbReference type="SUPFAM" id="SSF54001">
    <property type="entry name" value="Cysteine proteinases"/>
    <property type="match status" value="1"/>
</dbReference>
<dbReference type="PATRIC" id="fig|512565.3.peg.2244"/>
<evidence type="ECO:0000256" key="2">
    <source>
        <dbReference type="RuleBase" id="RU003452"/>
    </source>
</evidence>
<dbReference type="HOGENOM" id="CLU_049918_1_0_11"/>
<dbReference type="GO" id="GO:0016407">
    <property type="term" value="F:acetyltransferase activity"/>
    <property type="evidence" value="ECO:0007669"/>
    <property type="project" value="InterPro"/>
</dbReference>
<dbReference type="eggNOG" id="COG2162">
    <property type="taxonomic scope" value="Bacteria"/>
</dbReference>
<dbReference type="Pfam" id="PF00797">
    <property type="entry name" value="Acetyltransf_2"/>
    <property type="match status" value="1"/>
</dbReference>
<accession>I0H380</accession>